<dbReference type="Gene3D" id="3.40.50.10540">
    <property type="entry name" value="Crotonobetainyl-coa:carnitine coa-transferase, domain 1"/>
    <property type="match status" value="1"/>
</dbReference>
<dbReference type="RefSeq" id="WP_243304614.1">
    <property type="nucleotide sequence ID" value="NZ_JALGBI010000001.1"/>
</dbReference>
<dbReference type="InterPro" id="IPR050483">
    <property type="entry name" value="CoA-transferase_III_domain"/>
</dbReference>
<dbReference type="EMBL" id="JALGBI010000001">
    <property type="protein sequence ID" value="MCJ0762396.1"/>
    <property type="molecule type" value="Genomic_DNA"/>
</dbReference>
<dbReference type="InterPro" id="IPR044855">
    <property type="entry name" value="CoA-Trfase_III_dom3_sf"/>
</dbReference>
<dbReference type="InterPro" id="IPR023606">
    <property type="entry name" value="CoA-Trfase_III_dom_1_sf"/>
</dbReference>
<organism evidence="2 3">
    <name type="scientific">Variovorax terrae</name>
    <dbReference type="NCBI Taxonomy" id="2923278"/>
    <lineage>
        <taxon>Bacteria</taxon>
        <taxon>Pseudomonadati</taxon>
        <taxon>Pseudomonadota</taxon>
        <taxon>Betaproteobacteria</taxon>
        <taxon>Burkholderiales</taxon>
        <taxon>Comamonadaceae</taxon>
        <taxon>Variovorax</taxon>
    </lineage>
</organism>
<keyword evidence="1 2" id="KW-0808">Transferase</keyword>
<keyword evidence="3" id="KW-1185">Reference proteome</keyword>
<dbReference type="Proteomes" id="UP001139447">
    <property type="component" value="Unassembled WGS sequence"/>
</dbReference>
<evidence type="ECO:0000313" key="2">
    <source>
        <dbReference type="EMBL" id="MCJ0762396.1"/>
    </source>
</evidence>
<proteinExistence type="predicted"/>
<dbReference type="InterPro" id="IPR003673">
    <property type="entry name" value="CoA-Trfase_fam_III"/>
</dbReference>
<protein>
    <submittedName>
        <fullName evidence="2">CoA transferase</fullName>
    </submittedName>
</protein>
<reference evidence="2" key="1">
    <citation type="submission" date="2022-03" db="EMBL/GenBank/DDBJ databases">
        <authorList>
            <person name="Woo C.Y."/>
        </authorList>
    </citation>
    <scope>NUCLEOTIDE SEQUENCE</scope>
    <source>
        <strain evidence="2">CYS-02</strain>
    </source>
</reference>
<evidence type="ECO:0000313" key="3">
    <source>
        <dbReference type="Proteomes" id="UP001139447"/>
    </source>
</evidence>
<evidence type="ECO:0000256" key="1">
    <source>
        <dbReference type="ARBA" id="ARBA00022679"/>
    </source>
</evidence>
<dbReference type="PANTHER" id="PTHR48207">
    <property type="entry name" value="SUCCINATE--HYDROXYMETHYLGLUTARATE COA-TRANSFERASE"/>
    <property type="match status" value="1"/>
</dbReference>
<dbReference type="Gene3D" id="3.30.1540.10">
    <property type="entry name" value="formyl-coa transferase, domain 3"/>
    <property type="match status" value="1"/>
</dbReference>
<gene>
    <name evidence="2" type="ORF">MMF98_04150</name>
</gene>
<dbReference type="SUPFAM" id="SSF89796">
    <property type="entry name" value="CoA-transferase family III (CaiB/BaiF)"/>
    <property type="match status" value="1"/>
</dbReference>
<dbReference type="PANTHER" id="PTHR48207:SF4">
    <property type="entry name" value="BLL6097 PROTEIN"/>
    <property type="match status" value="1"/>
</dbReference>
<dbReference type="Pfam" id="PF02515">
    <property type="entry name" value="CoA_transf_3"/>
    <property type="match status" value="1"/>
</dbReference>
<accession>A0A9X2APT7</accession>
<comment type="caution">
    <text evidence="2">The sequence shown here is derived from an EMBL/GenBank/DDBJ whole genome shotgun (WGS) entry which is preliminary data.</text>
</comment>
<sequence>MPLLDGIRVLDFGRFIAGPYCAALLGDHGADVIRIERVEGGEDRYVPHVAESGEGGLYLQMNRNKRCLTLDLASDEGRAIVRQLVPTADVVVANLPPATLRHLGLDYATLSALNPRLVLTVATAYGASGPYSQQPGFDSVGQALSGAMHMSGLPDAPVRASVNYVDLHTAQACAMGTLAALWARERTGRGQLVEGSLLRSGLIHGNTVLIEQAVKAPNRVPQGNRGYLGAPGDVFRTQTGWLVVQAVGQAMFDRWCEMLDRADLKADPRYASDELRGLHSADISALMSAWCAERTRDEAVAALARARIPAAPVLSPQQALDDPHIQAAGLLPMRPYGDTRYPLAPHPVDLSDTPAGFHRPAPQLGEHTDEILQELGYDAAAIAALRERGVV</sequence>
<name>A0A9X2APT7_9BURK</name>
<dbReference type="GO" id="GO:0008410">
    <property type="term" value="F:CoA-transferase activity"/>
    <property type="evidence" value="ECO:0007669"/>
    <property type="project" value="TreeGrafter"/>
</dbReference>
<dbReference type="AlphaFoldDB" id="A0A9X2APT7"/>